<reference evidence="3" key="1">
    <citation type="submission" date="2021-01" db="EMBL/GenBank/DDBJ databases">
        <authorList>
            <person name="Corre E."/>
            <person name="Pelletier E."/>
            <person name="Niang G."/>
            <person name="Scheremetjew M."/>
            <person name="Finn R."/>
            <person name="Kale V."/>
            <person name="Holt S."/>
            <person name="Cochrane G."/>
            <person name="Meng A."/>
            <person name="Brown T."/>
            <person name="Cohen L."/>
        </authorList>
    </citation>
    <scope>NUCLEOTIDE SEQUENCE</scope>
    <source>
        <strain evidence="3">CCMP2078</strain>
    </source>
</reference>
<dbReference type="InterPro" id="IPR033646">
    <property type="entry name" value="CLU-central"/>
</dbReference>
<organism evidence="3">
    <name type="scientific">Pinguiococcus pyrenoidosus</name>
    <dbReference type="NCBI Taxonomy" id="172671"/>
    <lineage>
        <taxon>Eukaryota</taxon>
        <taxon>Sar</taxon>
        <taxon>Stramenopiles</taxon>
        <taxon>Ochrophyta</taxon>
        <taxon>Pinguiophyceae</taxon>
        <taxon>Pinguiochrysidales</taxon>
        <taxon>Pinguiochrysidaceae</taxon>
        <taxon>Pinguiococcus</taxon>
    </lineage>
</organism>
<feature type="compositionally biased region" description="Basic residues" evidence="1">
    <location>
        <begin position="1582"/>
        <end position="1602"/>
    </location>
</feature>
<dbReference type="EMBL" id="HBEA01017497">
    <property type="protein sequence ID" value="CAD8263782.1"/>
    <property type="molecule type" value="Transcribed_RNA"/>
</dbReference>
<feature type="region of interest" description="Disordered" evidence="1">
    <location>
        <begin position="104"/>
        <end position="140"/>
    </location>
</feature>
<protein>
    <recommendedName>
        <fullName evidence="2">CLU central domain-containing protein</fullName>
    </recommendedName>
</protein>
<evidence type="ECO:0000313" key="3">
    <source>
        <dbReference type="EMBL" id="CAD8263782.1"/>
    </source>
</evidence>
<evidence type="ECO:0000259" key="2">
    <source>
        <dbReference type="Pfam" id="PF12807"/>
    </source>
</evidence>
<feature type="region of interest" description="Disordered" evidence="1">
    <location>
        <begin position="351"/>
        <end position="443"/>
    </location>
</feature>
<evidence type="ECO:0000256" key="1">
    <source>
        <dbReference type="SAM" id="MobiDB-lite"/>
    </source>
</evidence>
<feature type="domain" description="CLU central" evidence="2">
    <location>
        <begin position="465"/>
        <end position="561"/>
    </location>
</feature>
<feature type="compositionally biased region" description="Polar residues" evidence="1">
    <location>
        <begin position="387"/>
        <end position="400"/>
    </location>
</feature>
<feature type="compositionally biased region" description="Polar residues" evidence="1">
    <location>
        <begin position="1503"/>
        <end position="1515"/>
    </location>
</feature>
<name>A0A7R9UEN8_9STRA</name>
<feature type="region of interest" description="Disordered" evidence="1">
    <location>
        <begin position="1"/>
        <end position="20"/>
    </location>
</feature>
<accession>A0A7R9UEN8</accession>
<dbReference type="GO" id="GO:0003729">
    <property type="term" value="F:mRNA binding"/>
    <property type="evidence" value="ECO:0007669"/>
    <property type="project" value="TreeGrafter"/>
</dbReference>
<gene>
    <name evidence="3" type="ORF">PPYR1160_LOCUS13284</name>
</gene>
<feature type="compositionally biased region" description="Low complexity" evidence="1">
    <location>
        <begin position="1551"/>
        <end position="1564"/>
    </location>
</feature>
<sequence>MDEDSGRGESSPKTNSRGALLSTIREQLTFNASARARKCRVRFPATNEELDVDSRCVDRCRADPILYRMLRPEFVRNRGRKLFEESDVMDMPPSPILLSWLSSMQDSSQQPPPPFSSIIRRESSSPGYNSPPAATSGYESLSTVRAASPFGTSPSGGTALGDVNAAGYSSFEGGRSLAGALETPKTEATDMEVSGYSSLEGARQLHFSPDVTSSSPGGKRGIPTRRLYHQQSSGDSSMNEVTTLSALHGYSSFEASAAGKTADSFKAETATTSFTSATSSDVGSNLATESLKEHALRAPPLSPDVFMACTQDTTDGWDRQVDVVMASRVLFESVIPRLAKTLIKEYKDDYSKQKSGKGKLRPQGEAGTPTRAREDVKADDEEKGVTASDTASQQGTSAMSLSPPELRRCSSLRDNAMMRSDSAQESGRGPATPVLYSSHSSTGGNRTYQDMVANEEFLGSIIAGSGEQLCDTMHLHGVNIRHMGLLRAHCLCEVNDESNGDDVTRQAVDYLGHLMLIEMVCRELKNALKDFQRRWMRKNQSASRYGIHSLVARFLNHVTGAVPIQNCQAFWEDLSDRILDHFGSAALTAKERGYDLFQLCVTPGTASDRSCLARAGQPLDRFEHAHRGDIDAGSHVQLIIMRLLHMSGIGITGEAAHGLKIAPYGGAGFEFVAPDILEIRPVIKKMHRMNVIEGHLLHLEAIHRETLERSLSAEIDGDRRKGHAWLANERDADTSLTTDRTFLKAAAIEIKTRYGDQTAAVGDRATQRRLDALASLSIENAMSRIPDDVTTRHLLADTFQSRAYALRNEETVYAAQERRRLFRRFQELRQDDRNTRCYLTKRSYTEDILGVVLAVKCSLKTSGRGRWFPRMLVFAQPLSFSAYLRGAKQGFREMLEEASAEDSVEAEWMGTKIIEGEFSFPGNSLAEFVEEQKAEKKEPGEAIQPLTLQFLPIVVDQEHGQRAKSLLRYCVDAVLSFCLEPYVDLTNVSEDPDPIPIGGDVFDIPFRSVFESSTTPDQKRLTLFANSRVEEIEVHAMEVVGQLMNSVVVSLASRREGNFQAQQNTLEMYCRLHHFLLSYITTSRYMARRIDRYVELFRIDPEVRKNGKKKKSRVQNSTAVGPSLNKFDMDPHCTPDLGVFLVYLLISSHSWDSPKNRKLREGFVHESMLRKCYWQIASSRKDRPASAPHLLHLERPRQSRNPMVDLESVGAIKTRLRVIRSEAKSKLEQLEGSLRAFSASASPTRQHGDFAVESLLHVGDLAIDSVKTCLTAASITEYELLRIRSCFDSSKTSHRTLMYQVLFMKAMRESNNAALLSLYNRSFGRPTPSMRQQLQNAPAVVNAVDGYDKYFRVMDVWYGPKRLCALLRDALRLAIHDQQNGMNSDGRLHHQLRQMGCDKVLECKAGDAPSHSRSPLAQRAYQLADKGHRDAVAREIERWEWSLVNLAIRLVELLDEASAKLQMGAQGYDGLEAFQGRVREISRLSEVERILQEAETKVKRLMSQKNRSPTRSQQAGAKEARSKSKAPPRTANAKAVSTELSFVEAAKASHADSSATPSSPAPLQAEEKEEIPRSPASSGRPPRSRKWPWPRFRSMKSPKHEA</sequence>
<dbReference type="PANTHER" id="PTHR12601:SF22">
    <property type="entry name" value="CLU DOMAIN-CONTAINING PROTEIN"/>
    <property type="match status" value="1"/>
</dbReference>
<dbReference type="GO" id="GO:0005737">
    <property type="term" value="C:cytoplasm"/>
    <property type="evidence" value="ECO:0007669"/>
    <property type="project" value="TreeGrafter"/>
</dbReference>
<dbReference type="GO" id="GO:0048312">
    <property type="term" value="P:intracellular distribution of mitochondria"/>
    <property type="evidence" value="ECO:0007669"/>
    <property type="project" value="TreeGrafter"/>
</dbReference>
<proteinExistence type="predicted"/>
<dbReference type="PANTHER" id="PTHR12601">
    <property type="entry name" value="EUKARYOTIC TRANSLATION INITIATION FACTOR 3 SUBUNIT EIF-3"/>
    <property type="match status" value="1"/>
</dbReference>
<feature type="region of interest" description="Disordered" evidence="1">
    <location>
        <begin position="1499"/>
        <end position="1602"/>
    </location>
</feature>
<dbReference type="Pfam" id="PF12807">
    <property type="entry name" value="eIF3_p135"/>
    <property type="match status" value="1"/>
</dbReference>
<dbReference type="InterPro" id="IPR027523">
    <property type="entry name" value="CLU_prot"/>
</dbReference>